<gene>
    <name evidence="3" type="primary">tolA</name>
    <name evidence="3" type="ORF">N2K84_17865</name>
</gene>
<dbReference type="NCBIfam" id="TIGR02794">
    <property type="entry name" value="tolA_full"/>
    <property type="match status" value="1"/>
</dbReference>
<sequence>MSYFSDHKEGFWGTIVIHAIVLILLLLLGFFTPLPLPGEEGILVNFGDSEQGFGSEEPAPAPQKQSPPVVQEERKQTVPPPPPTEKTPAANQAKEEILTQDYEKTVALETAKKKEEEARKKQEELERQKKLEEQRKLNELERQRQAELEKQRLAEIARKKQEEEERLRREAEQKRIADINSRAANAFGSGGAGTNDSKSTSQGVTFPGGNQGSPTGAAGSSNDVAGGSGNGASGNGPSYSLKGRKYVWLPKPISTNNEYGIVVVAIIVDKNGKVISAEPGVKGTDNYNIELLNTAKQAALKSTFNAPSSAPPLQEGTITYRFVLD</sequence>
<comment type="caution">
    <text evidence="3">The sequence shown here is derived from an EMBL/GenBank/DDBJ whole genome shotgun (WGS) entry which is preliminary data.</text>
</comment>
<keyword evidence="2" id="KW-0472">Membrane</keyword>
<evidence type="ECO:0000313" key="3">
    <source>
        <dbReference type="EMBL" id="MCW0484610.1"/>
    </source>
</evidence>
<feature type="compositionally biased region" description="Basic and acidic residues" evidence="1">
    <location>
        <begin position="93"/>
        <end position="103"/>
    </location>
</feature>
<feature type="compositionally biased region" description="Low complexity" evidence="1">
    <location>
        <begin position="216"/>
        <end position="225"/>
    </location>
</feature>
<keyword evidence="4" id="KW-1185">Reference proteome</keyword>
<feature type="region of interest" description="Disordered" evidence="1">
    <location>
        <begin position="47"/>
        <end position="103"/>
    </location>
</feature>
<evidence type="ECO:0000256" key="1">
    <source>
        <dbReference type="SAM" id="MobiDB-lite"/>
    </source>
</evidence>
<dbReference type="RefSeq" id="WP_282593201.1">
    <property type="nucleotide sequence ID" value="NZ_JAPAAF010000043.1"/>
</dbReference>
<dbReference type="GO" id="GO:0016020">
    <property type="term" value="C:membrane"/>
    <property type="evidence" value="ECO:0007669"/>
    <property type="project" value="InterPro"/>
</dbReference>
<organism evidence="3 4">
    <name type="scientific">Gaoshiqia sediminis</name>
    <dbReference type="NCBI Taxonomy" id="2986998"/>
    <lineage>
        <taxon>Bacteria</taxon>
        <taxon>Pseudomonadati</taxon>
        <taxon>Bacteroidota</taxon>
        <taxon>Bacteroidia</taxon>
        <taxon>Marinilabiliales</taxon>
        <taxon>Prolixibacteraceae</taxon>
        <taxon>Gaoshiqia</taxon>
    </lineage>
</organism>
<feature type="compositionally biased region" description="Basic and acidic residues" evidence="1">
    <location>
        <begin position="160"/>
        <end position="177"/>
    </location>
</feature>
<feature type="compositionally biased region" description="Polar residues" evidence="1">
    <location>
        <begin position="194"/>
        <end position="204"/>
    </location>
</feature>
<dbReference type="InterPro" id="IPR014161">
    <property type="entry name" value="Tol-Pal_TolA"/>
</dbReference>
<evidence type="ECO:0000256" key="2">
    <source>
        <dbReference type="SAM" id="Phobius"/>
    </source>
</evidence>
<dbReference type="EMBL" id="JAPAAF010000043">
    <property type="protein sequence ID" value="MCW0484610.1"/>
    <property type="molecule type" value="Genomic_DNA"/>
</dbReference>
<protein>
    <submittedName>
        <fullName evidence="3">Cell envelope integrity protein TolA</fullName>
    </submittedName>
</protein>
<dbReference type="GO" id="GO:0019534">
    <property type="term" value="F:toxin transmembrane transporter activity"/>
    <property type="evidence" value="ECO:0007669"/>
    <property type="project" value="InterPro"/>
</dbReference>
<dbReference type="GO" id="GO:0043213">
    <property type="term" value="P:bacteriocin transport"/>
    <property type="evidence" value="ECO:0007669"/>
    <property type="project" value="InterPro"/>
</dbReference>
<accession>A0AA42CB78</accession>
<reference evidence="3" key="1">
    <citation type="submission" date="2022-10" db="EMBL/GenBank/DDBJ databases">
        <title>Gaoshiqiia sediminis gen. nov., sp. nov., isolated from coastal sediment.</title>
        <authorList>
            <person name="Yu W.X."/>
            <person name="Mu D.S."/>
            <person name="Du J.Z."/>
            <person name="Liang Y.Q."/>
        </authorList>
    </citation>
    <scope>NUCLEOTIDE SEQUENCE</scope>
    <source>
        <strain evidence="3">A06</strain>
    </source>
</reference>
<proteinExistence type="predicted"/>
<feature type="transmembrane region" description="Helical" evidence="2">
    <location>
        <begin position="12"/>
        <end position="31"/>
    </location>
</feature>
<name>A0AA42CB78_9BACT</name>
<dbReference type="Proteomes" id="UP001163821">
    <property type="component" value="Unassembled WGS sequence"/>
</dbReference>
<keyword evidence="2" id="KW-1133">Transmembrane helix</keyword>
<feature type="region of interest" description="Disordered" evidence="1">
    <location>
        <begin position="160"/>
        <end position="237"/>
    </location>
</feature>
<keyword evidence="2" id="KW-0812">Transmembrane</keyword>
<evidence type="ECO:0000313" key="4">
    <source>
        <dbReference type="Proteomes" id="UP001163821"/>
    </source>
</evidence>
<dbReference type="AlphaFoldDB" id="A0AA42CB78"/>